<dbReference type="PANTHER" id="PTHR43401:SF2">
    <property type="entry name" value="L-THREONINE 3-DEHYDROGENASE"/>
    <property type="match status" value="1"/>
</dbReference>
<keyword evidence="1" id="KW-0560">Oxidoreductase</keyword>
<evidence type="ECO:0000313" key="4">
    <source>
        <dbReference type="EMBL" id="GCF95700.1"/>
    </source>
</evidence>
<dbReference type="OrthoDB" id="9770238at2"/>
<dbReference type="InterPro" id="IPR050129">
    <property type="entry name" value="Zn_alcohol_dh"/>
</dbReference>
<dbReference type="GO" id="GO:0016491">
    <property type="term" value="F:oxidoreductase activity"/>
    <property type="evidence" value="ECO:0007669"/>
    <property type="project" value="UniProtKB-KW"/>
</dbReference>
<gene>
    <name evidence="4" type="ORF">NRIC_35910</name>
</gene>
<feature type="domain" description="Alcohol dehydrogenase-like C-terminal" evidence="2">
    <location>
        <begin position="189"/>
        <end position="335"/>
    </location>
</feature>
<dbReference type="Pfam" id="PF00107">
    <property type="entry name" value="ADH_zinc_N"/>
    <property type="match status" value="1"/>
</dbReference>
<dbReference type="Gene3D" id="3.40.50.720">
    <property type="entry name" value="NAD(P)-binding Rossmann-like Domain"/>
    <property type="match status" value="1"/>
</dbReference>
<dbReference type="Proteomes" id="UP000290567">
    <property type="component" value="Unassembled WGS sequence"/>
</dbReference>
<dbReference type="SUPFAM" id="SSF50129">
    <property type="entry name" value="GroES-like"/>
    <property type="match status" value="1"/>
</dbReference>
<name>A0A4P5PC90_9ENTE</name>
<dbReference type="PANTHER" id="PTHR43401">
    <property type="entry name" value="L-THREONINE 3-DEHYDROGENASE"/>
    <property type="match status" value="1"/>
</dbReference>
<protein>
    <submittedName>
        <fullName evidence="4">L-sorbose 1-phosphate reductase</fullName>
    </submittedName>
</protein>
<evidence type="ECO:0000259" key="2">
    <source>
        <dbReference type="Pfam" id="PF00107"/>
    </source>
</evidence>
<evidence type="ECO:0000259" key="3">
    <source>
        <dbReference type="Pfam" id="PF08240"/>
    </source>
</evidence>
<keyword evidence="5" id="KW-1185">Reference proteome</keyword>
<comment type="caution">
    <text evidence="4">The sequence shown here is derived from an EMBL/GenBank/DDBJ whole genome shotgun (WGS) entry which is preliminary data.</text>
</comment>
<dbReference type="InterPro" id="IPR013154">
    <property type="entry name" value="ADH-like_N"/>
</dbReference>
<reference evidence="5" key="1">
    <citation type="submission" date="2019-02" db="EMBL/GenBank/DDBJ databases">
        <title>Draft genome sequence of Enterococcus sp. Gos25-1.</title>
        <authorList>
            <person name="Tanaka N."/>
            <person name="Shiwa Y."/>
            <person name="Fujita N."/>
        </authorList>
    </citation>
    <scope>NUCLEOTIDE SEQUENCE [LARGE SCALE GENOMIC DNA]</scope>
    <source>
        <strain evidence="5">Gos25-1</strain>
    </source>
</reference>
<dbReference type="Pfam" id="PF08240">
    <property type="entry name" value="ADH_N"/>
    <property type="match status" value="1"/>
</dbReference>
<evidence type="ECO:0000256" key="1">
    <source>
        <dbReference type="ARBA" id="ARBA00023002"/>
    </source>
</evidence>
<accession>A0A4P5PC90</accession>
<dbReference type="RefSeq" id="WP_146624073.1">
    <property type="nucleotide sequence ID" value="NZ_BJCC01000036.1"/>
</dbReference>
<sequence length="432" mass="47780">MGVMTKAVRLHGTKDLRLDEFELPDLKDDELLIKVLTDSICMSTYKLAQQGANHTRAPKNLEEHPVIVGHEIAGVIVEIGKKWQHKYKKGQKFTIQPALNYKGSNATPGYSYEFFGGETMYAIVPPEVMELDCLLTYEGESFFDASLTEPVACVIAGFKRNYHTSNASHEHDMGVKKDGRLVILGAGGPMGLEAIDYAVHMENGAKMVVAVDTSTDRLQRAQKVLPIEEAQKAGVELIYHNPNDWKDPQESEAALLALTKGQGYDDIFVYAPIQPLIEEAAHLLGEDGCLNFFAGPMDKELSAVINMYDIHYKRTHLVGYSGSVMEDMLEAIRLSSQGILSPTVMITHIGGLNAAAETTLNLPKIPGGKKLIYTHIDLPLTAIADFEELGASNELFKKLAVACKNHRDCWNSDAEKILFDHFGIRIEEEKSC</sequence>
<organism evidence="4 5">
    <name type="scientific">Enterococcus florum</name>
    <dbReference type="NCBI Taxonomy" id="2480627"/>
    <lineage>
        <taxon>Bacteria</taxon>
        <taxon>Bacillati</taxon>
        <taxon>Bacillota</taxon>
        <taxon>Bacilli</taxon>
        <taxon>Lactobacillales</taxon>
        <taxon>Enterococcaceae</taxon>
        <taxon>Enterococcus</taxon>
    </lineage>
</organism>
<proteinExistence type="predicted"/>
<dbReference type="Gene3D" id="3.90.180.10">
    <property type="entry name" value="Medium-chain alcohol dehydrogenases, catalytic domain"/>
    <property type="match status" value="1"/>
</dbReference>
<dbReference type="InterPro" id="IPR036291">
    <property type="entry name" value="NAD(P)-bd_dom_sf"/>
</dbReference>
<feature type="domain" description="Alcohol dehydrogenase-like N-terminal" evidence="3">
    <location>
        <begin position="28"/>
        <end position="125"/>
    </location>
</feature>
<dbReference type="AlphaFoldDB" id="A0A4P5PC90"/>
<dbReference type="EMBL" id="BJCC01000036">
    <property type="protein sequence ID" value="GCF95700.1"/>
    <property type="molecule type" value="Genomic_DNA"/>
</dbReference>
<dbReference type="InterPro" id="IPR011032">
    <property type="entry name" value="GroES-like_sf"/>
</dbReference>
<dbReference type="InterPro" id="IPR013149">
    <property type="entry name" value="ADH-like_C"/>
</dbReference>
<dbReference type="SUPFAM" id="SSF51735">
    <property type="entry name" value="NAD(P)-binding Rossmann-fold domains"/>
    <property type="match status" value="1"/>
</dbReference>
<evidence type="ECO:0000313" key="5">
    <source>
        <dbReference type="Proteomes" id="UP000290567"/>
    </source>
</evidence>